<dbReference type="PROSITE" id="PS51257">
    <property type="entry name" value="PROKAR_LIPOPROTEIN"/>
    <property type="match status" value="1"/>
</dbReference>
<protein>
    <recommendedName>
        <fullName evidence="4">Lipoprotein</fullName>
    </recommendedName>
</protein>
<dbReference type="RefSeq" id="WP_025362740.1">
    <property type="nucleotide sequence ID" value="NZ_CP006681.1"/>
</dbReference>
<evidence type="ECO:0008006" key="4">
    <source>
        <dbReference type="Google" id="ProtNLM"/>
    </source>
</evidence>
<feature type="signal peptide" evidence="1">
    <location>
        <begin position="1"/>
        <end position="23"/>
    </location>
</feature>
<dbReference type="Proteomes" id="UP000019267">
    <property type="component" value="Chromosome"/>
</dbReference>
<feature type="chain" id="PRO_5004877161" description="Lipoprotein" evidence="1">
    <location>
        <begin position="24"/>
        <end position="776"/>
    </location>
</feature>
<dbReference type="InterPro" id="IPR054816">
    <property type="entry name" value="Lipoprotein_mollicutes-type_CS"/>
</dbReference>
<dbReference type="EMBL" id="CP006681">
    <property type="protein sequence ID" value="AHI52496.1"/>
    <property type="molecule type" value="Genomic_DNA"/>
</dbReference>
<keyword evidence="3" id="KW-1185">Reference proteome</keyword>
<sequence>MKKLITLLGALAVTASASSTVIACGNPGDTGGNGGGNENLPDKKFELEKTSIDIDTVNPGYINITNYDVLNSNSMPSEFEISDPEALQVTVSSIDKALIIAPLTNETINGIKVTVKSKIHSVTLTVNVKKADKQDQMKLSEKEIIMNTSKEARIKITNFDYLVPEAKPNNEFEFSESNYATAEYDDSNHDIVIKSLSKEISDLKLTIKTNNKKDVTISINIKAEVIDLSQGEYIKNIIAGNMDEYGNIDSSIAVGDKGFQITEKSVLTSFNVMNGVNISADDVVIESEEGSGDNGIGATYYISSNGNSENIIGEIELTLNQGIDPNEYFRNKNLGEIRLFEGAFNKLNEVLNSKDVISLGAMVFEVVGDRNKQLEYVKANFVKNMGAAGQAIMKNAVTTATTFQITNMPDLGGIFVKDQNIEFTFKFVKEDRITFYEGLPENKMINIEPGSSYETDRTPEGQIALKTYVYNSLNSNFKEKITLDHFLRFSKVLYDQQWVKSIDWLGFPTFYEGTYTKIDILPGSPLLYGHDGAAYIGYINNPGGLAGASGGGNLEKYEESGSLDIKYTAGMGAFTTTGSMSGNFYQGHPVINVYDYETSVGTINPIDDIEMYVGDSKTIDISGTNLEYKDIEVISNTNFVTAQIEDKKLKLTSNEVGNGNVTLAVKDKSNNKIDLKINVIAKPIINTELNNFTLTKTEATKTISFEIENLRDSDKITVESSNTKSSTVSEITKNDIMQYQFDVVYVNAPFLNSNSTISIKVNGTEIKSFVVTSSNK</sequence>
<dbReference type="PATRIC" id="fig|1276246.3.peg.155"/>
<dbReference type="AlphaFoldDB" id="W6A6B5"/>
<organism evidence="2 3">
    <name type="scientific">Spiroplasma culicicola AES-1</name>
    <dbReference type="NCBI Taxonomy" id="1276246"/>
    <lineage>
        <taxon>Bacteria</taxon>
        <taxon>Bacillati</taxon>
        <taxon>Mycoplasmatota</taxon>
        <taxon>Mollicutes</taxon>
        <taxon>Entomoplasmatales</taxon>
        <taxon>Spiroplasmataceae</taxon>
        <taxon>Spiroplasma</taxon>
    </lineage>
</organism>
<evidence type="ECO:0000313" key="3">
    <source>
        <dbReference type="Proteomes" id="UP000019267"/>
    </source>
</evidence>
<dbReference type="KEGG" id="scq:SCULI_v1c01550"/>
<evidence type="ECO:0000313" key="2">
    <source>
        <dbReference type="EMBL" id="AHI52496.1"/>
    </source>
</evidence>
<keyword evidence="1" id="KW-0732">Signal</keyword>
<dbReference type="NCBIfam" id="NF038029">
    <property type="entry name" value="LP_plasma"/>
    <property type="match status" value="1"/>
</dbReference>
<reference evidence="2 3" key="1">
    <citation type="journal article" date="2014" name="Genome Biol. Evol.">
        <title>Molecular evolution of the substrate utilization strategies and putative virulence factors in mosquito-associated Spiroplasma species.</title>
        <authorList>
            <person name="Chang T.H."/>
            <person name="Lo W.S."/>
            <person name="Ku C."/>
            <person name="Chen L.L."/>
            <person name="Kuo C.H."/>
        </authorList>
    </citation>
    <scope>NUCLEOTIDE SEQUENCE [LARGE SCALE GENOMIC DNA]</scope>
    <source>
        <strain evidence="2">AES-1</strain>
    </source>
</reference>
<name>W6A6B5_9MOLU</name>
<dbReference type="STRING" id="1276246.SCULI_v1c01550"/>
<gene>
    <name evidence="2" type="ORF">SCULI_v1c01550</name>
</gene>
<accession>W6A6B5</accession>
<dbReference type="OrthoDB" id="387663at2"/>
<dbReference type="HOGENOM" id="CLU_360520_0_0_14"/>
<proteinExistence type="predicted"/>
<evidence type="ECO:0000256" key="1">
    <source>
        <dbReference type="SAM" id="SignalP"/>
    </source>
</evidence>